<gene>
    <name evidence="1" type="ORF">PsorP6_003716</name>
</gene>
<dbReference type="Proteomes" id="UP001163321">
    <property type="component" value="Chromosome 8"/>
</dbReference>
<proteinExistence type="predicted"/>
<reference evidence="1 2" key="1">
    <citation type="journal article" date="2022" name="bioRxiv">
        <title>The genome of the oomycete Peronosclerospora sorghi, a cosmopolitan pathogen of maize and sorghum, is inflated with dispersed pseudogenes.</title>
        <authorList>
            <person name="Fletcher K."/>
            <person name="Martin F."/>
            <person name="Isakeit T."/>
            <person name="Cavanaugh K."/>
            <person name="Magill C."/>
            <person name="Michelmore R."/>
        </authorList>
    </citation>
    <scope>NUCLEOTIDE SEQUENCE [LARGE SCALE GENOMIC DNA]</scope>
    <source>
        <strain evidence="1">P6</strain>
    </source>
</reference>
<name>A0ACC0VLS4_9STRA</name>
<organism evidence="1 2">
    <name type="scientific">Peronosclerospora sorghi</name>
    <dbReference type="NCBI Taxonomy" id="230839"/>
    <lineage>
        <taxon>Eukaryota</taxon>
        <taxon>Sar</taxon>
        <taxon>Stramenopiles</taxon>
        <taxon>Oomycota</taxon>
        <taxon>Peronosporomycetes</taxon>
        <taxon>Peronosporales</taxon>
        <taxon>Peronosporaceae</taxon>
        <taxon>Peronosclerospora</taxon>
    </lineage>
</organism>
<comment type="caution">
    <text evidence="1">The sequence shown here is derived from an EMBL/GenBank/DDBJ whole genome shotgun (WGS) entry which is preliminary data.</text>
</comment>
<dbReference type="EMBL" id="CM047587">
    <property type="protein sequence ID" value="KAI9906678.1"/>
    <property type="molecule type" value="Genomic_DNA"/>
</dbReference>
<sequence>MLSSSVSELLLSVHPPQPVLPTLLKARDKWQQANEHALVDKIVSFLVTKYRHAATSEATDEQLMTVFVYLACKSILYLDQVCPVLVQLEHPFCVALQSKHALKVDTTSTLAHCFGRVLATDVATLLPVVLKWNEPSQGTTDPVQAFVVEVLAAAGDEVPTTSTDEKLLLLPYFAMLQHEIWRGL</sequence>
<protein>
    <submittedName>
        <fullName evidence="1">Uncharacterized protein</fullName>
    </submittedName>
</protein>
<evidence type="ECO:0000313" key="1">
    <source>
        <dbReference type="EMBL" id="KAI9906678.1"/>
    </source>
</evidence>
<evidence type="ECO:0000313" key="2">
    <source>
        <dbReference type="Proteomes" id="UP001163321"/>
    </source>
</evidence>
<keyword evidence="2" id="KW-1185">Reference proteome</keyword>
<accession>A0ACC0VLS4</accession>